<reference evidence="4 5" key="1">
    <citation type="submission" date="2018-10" db="EMBL/GenBank/DDBJ databases">
        <title>Fifty Aureobasidium pullulans genomes reveal a recombining polyextremotolerant generalist.</title>
        <authorList>
            <person name="Gostincar C."/>
            <person name="Turk M."/>
            <person name="Zajc J."/>
            <person name="Gunde-Cimerman N."/>
        </authorList>
    </citation>
    <scope>NUCLEOTIDE SEQUENCE [LARGE SCALE GENOMIC DNA]</scope>
    <source>
        <strain evidence="4 5">EXF-3380</strain>
    </source>
</reference>
<feature type="compositionally biased region" description="Polar residues" evidence="2">
    <location>
        <begin position="551"/>
        <end position="563"/>
    </location>
</feature>
<dbReference type="Proteomes" id="UP000304947">
    <property type="component" value="Unassembled WGS sequence"/>
</dbReference>
<dbReference type="InterPro" id="IPR001138">
    <property type="entry name" value="Zn2Cys6_DnaBD"/>
</dbReference>
<sequence>MSISTFRIQEHTLPCAYIREYPFATADSQEDTLHLAIKQYTPLDNLLPQKGDVTIIAAHANGFPKELYEPMWDEMHQRLKAEGIKIRSIWIADVAHQGQSSVLNEDKLGNDPSWFDHPRDLFLMINHFREQMPQPLVGVGHSMGGAHLITLSLMHPRLLSTLVLIDPVVLKETALSNYNLGRLSARRRDVWPSRTAARKAFEKSPMFKTWDRRVLDRWMDHALRDLPTKLYPNIAISSTPPAIGADVSGSTMSPSKTSEIEVTLKTTKHQEVMTFMRGNFVTLSNPAPDTNPNPLTHPDVDVTLPPVSPFYRPESFHLFKQLPYLRPSVLYVFGTESDLSTSKYRADKLEVTGMGAGGSGGIAKGRVQEYVMQGGGHLMPMERVEETADQCSGWLLQELRRWKDEYTQLEALRSTTPREKRSQMSDGFVQALTQKEILKANREGRALATVVLPVQDSILNTVKRQQNRNHAALSQVECRANMGRKPNALILEFFERGAKLADQSNRYEHSCKRCGEVFPKGRPDSLTRHLFEKCPNITDEDRSRALWQPADNYTASNNTTPQSDGDLPLMPRREPSGLDALAEVSRQLQANGQHEEALVAQLRQHMDQEKDNGPLMHTASAATDLAQQLHPKKSRKRRAESDAAPQRQHPLPHPNSHLHSHLHSHQHTHAHQHVDPQLQQSEDYSSFVNHIEDAPSQHSPQQSQSSQQHQRQQSQQPQQLQHTPQAQQSQQPHLPVQQPAQPSPQQPVQSPTQVHHPSQQSTGTQTPQPQEAASQNYSEPAFTVNHGGFGLLQRANKNKVRGRFTEERRKEVQTVRKKGACLRCRMLKKPCSEGTPCGTCRNIESARLWKNACIRSRIAEEFTLYSSSFFHAKDHHTVLGALEGVEPMQLPGRIEVTLFADTHIYATFPALMTPPTAPSLIFMLNYRRDPDTLAATLERYLHMVIMQCISREPSTFMRSTLEVATELSVDHNDVLLGKLINLWAATNILISNEPIWSIFYEPNHPPVMEAVHGEHPEEGASASSDKNQSDRKAFSQDSTDYTVIYAQLQHAAERYCQKQAKFVMNELERRLLQRQQSSSFLTFLAAVILLNCVERMTGLYRSFDPTGFSSNDDIHAQLTTDNNEDSSHQPVASPGETSDRPGDWALEEAPNHFWPQGESFSNLVHLLLRMRGLPPATLVRHTGSLVVIPSSHNKAYSSETQGPAAESQLQLAAAWIERTNVSAYDLLRAKDRPISELGPDPRTWDLRFIAPLLLPQSA</sequence>
<dbReference type="InterPro" id="IPR000073">
    <property type="entry name" value="AB_hydrolase_1"/>
</dbReference>
<dbReference type="Pfam" id="PF12697">
    <property type="entry name" value="Abhydrolase_6"/>
    <property type="match status" value="1"/>
</dbReference>
<protein>
    <recommendedName>
        <fullName evidence="3">AB hydrolase-1 domain-containing protein</fullName>
    </recommendedName>
</protein>
<proteinExistence type="predicted"/>
<evidence type="ECO:0000313" key="5">
    <source>
        <dbReference type="Proteomes" id="UP000304947"/>
    </source>
</evidence>
<feature type="region of interest" description="Disordered" evidence="2">
    <location>
        <begin position="550"/>
        <end position="574"/>
    </location>
</feature>
<dbReference type="AlphaFoldDB" id="A0A4T0E313"/>
<accession>A0A4T0E313</accession>
<dbReference type="GO" id="GO:0000981">
    <property type="term" value="F:DNA-binding transcription factor activity, RNA polymerase II-specific"/>
    <property type="evidence" value="ECO:0007669"/>
    <property type="project" value="InterPro"/>
</dbReference>
<dbReference type="PANTHER" id="PTHR35392">
    <property type="entry name" value="ZN(II)2CYS6 TRANSCRIPTION FACTOR (EUROFUNG)-RELATED-RELATED"/>
    <property type="match status" value="1"/>
</dbReference>
<evidence type="ECO:0000259" key="3">
    <source>
        <dbReference type="Pfam" id="PF12697"/>
    </source>
</evidence>
<organism evidence="4 5">
    <name type="scientific">Aureobasidium pullulans</name>
    <name type="common">Black yeast</name>
    <name type="synonym">Pullularia pullulans</name>
    <dbReference type="NCBI Taxonomy" id="5580"/>
    <lineage>
        <taxon>Eukaryota</taxon>
        <taxon>Fungi</taxon>
        <taxon>Dikarya</taxon>
        <taxon>Ascomycota</taxon>
        <taxon>Pezizomycotina</taxon>
        <taxon>Dothideomycetes</taxon>
        <taxon>Dothideomycetidae</taxon>
        <taxon>Dothideales</taxon>
        <taxon>Saccotheciaceae</taxon>
        <taxon>Aureobasidium</taxon>
    </lineage>
</organism>
<evidence type="ECO:0000256" key="1">
    <source>
        <dbReference type="ARBA" id="ARBA00023242"/>
    </source>
</evidence>
<dbReference type="PANTHER" id="PTHR35392:SF2">
    <property type="entry name" value="ZN(II)2CYS6 TRANSCRIPTION FACTOR (EUROFUNG)"/>
    <property type="match status" value="1"/>
</dbReference>
<feature type="compositionally biased region" description="Low complexity" evidence="2">
    <location>
        <begin position="696"/>
        <end position="740"/>
    </location>
</feature>
<keyword evidence="1" id="KW-0539">Nucleus</keyword>
<evidence type="ECO:0000313" key="4">
    <source>
        <dbReference type="EMBL" id="TIA68098.1"/>
    </source>
</evidence>
<dbReference type="EMBL" id="QZBU01000322">
    <property type="protein sequence ID" value="TIA68098.1"/>
    <property type="molecule type" value="Genomic_DNA"/>
</dbReference>
<feature type="compositionally biased region" description="Polar residues" evidence="2">
    <location>
        <begin position="1112"/>
        <end position="1121"/>
    </location>
</feature>
<dbReference type="Gene3D" id="3.40.50.1820">
    <property type="entry name" value="alpha/beta hydrolase"/>
    <property type="match status" value="1"/>
</dbReference>
<feature type="compositionally biased region" description="Low complexity" evidence="2">
    <location>
        <begin position="746"/>
        <end position="770"/>
    </location>
</feature>
<feature type="region of interest" description="Disordered" evidence="2">
    <location>
        <begin position="627"/>
        <end position="679"/>
    </location>
</feature>
<feature type="region of interest" description="Disordered" evidence="2">
    <location>
        <begin position="693"/>
        <end position="794"/>
    </location>
</feature>
<dbReference type="InterPro" id="IPR052973">
    <property type="entry name" value="Fungal_sec-metab_reg_TF"/>
</dbReference>
<gene>
    <name evidence="4" type="ORF">D6C83_01701</name>
</gene>
<feature type="region of interest" description="Disordered" evidence="2">
    <location>
        <begin position="1010"/>
        <end position="1035"/>
    </location>
</feature>
<evidence type="ECO:0000256" key="2">
    <source>
        <dbReference type="SAM" id="MobiDB-lite"/>
    </source>
</evidence>
<dbReference type="SUPFAM" id="SSF53474">
    <property type="entry name" value="alpha/beta-Hydrolases"/>
    <property type="match status" value="1"/>
</dbReference>
<comment type="caution">
    <text evidence="4">The sequence shown here is derived from an EMBL/GenBank/DDBJ whole genome shotgun (WGS) entry which is preliminary data.</text>
</comment>
<feature type="compositionally biased region" description="Basic residues" evidence="2">
    <location>
        <begin position="656"/>
        <end position="671"/>
    </location>
</feature>
<dbReference type="InterPro" id="IPR029058">
    <property type="entry name" value="AB_hydrolase_fold"/>
</dbReference>
<feature type="domain" description="AB hydrolase-1" evidence="3">
    <location>
        <begin position="58"/>
        <end position="389"/>
    </location>
</feature>
<feature type="region of interest" description="Disordered" evidence="2">
    <location>
        <begin position="1112"/>
        <end position="1148"/>
    </location>
</feature>
<name>A0A4T0E313_AURPU</name>
<dbReference type="CDD" id="cd00067">
    <property type="entry name" value="GAL4"/>
    <property type="match status" value="1"/>
</dbReference>
<dbReference type="GO" id="GO:0008270">
    <property type="term" value="F:zinc ion binding"/>
    <property type="evidence" value="ECO:0007669"/>
    <property type="project" value="InterPro"/>
</dbReference>